<evidence type="ECO:0000313" key="2">
    <source>
        <dbReference type="Proteomes" id="UP000321723"/>
    </source>
</evidence>
<accession>A0A511F964</accession>
<dbReference type="Proteomes" id="UP000321723">
    <property type="component" value="Unassembled WGS sequence"/>
</dbReference>
<dbReference type="EMBL" id="BJVQ01000007">
    <property type="protein sequence ID" value="GEL45745.1"/>
    <property type="molecule type" value="Genomic_DNA"/>
</dbReference>
<sequence>MAGTTYRNTAASPYTAIVGAGRRLATELVVISASATQEIQAEAGTGVRRGAASAGGLSGVPASTGGAGASRRCRGAAAPVVGVSLVADMAPPVCCGPCGRCAPR</sequence>
<protein>
    <submittedName>
        <fullName evidence="1">Uncharacterized protein</fullName>
    </submittedName>
</protein>
<gene>
    <name evidence="1" type="ORF">CHO01_08610</name>
</gene>
<keyword evidence="2" id="KW-1185">Reference proteome</keyword>
<dbReference type="AlphaFoldDB" id="A0A511F964"/>
<proteinExistence type="predicted"/>
<evidence type="ECO:0000313" key="1">
    <source>
        <dbReference type="EMBL" id="GEL45745.1"/>
    </source>
</evidence>
<comment type="caution">
    <text evidence="1">The sequence shown here is derived from an EMBL/GenBank/DDBJ whole genome shotgun (WGS) entry which is preliminary data.</text>
</comment>
<organism evidence="1 2">
    <name type="scientific">Cellulomonas hominis</name>
    <dbReference type="NCBI Taxonomy" id="156981"/>
    <lineage>
        <taxon>Bacteria</taxon>
        <taxon>Bacillati</taxon>
        <taxon>Actinomycetota</taxon>
        <taxon>Actinomycetes</taxon>
        <taxon>Micrococcales</taxon>
        <taxon>Cellulomonadaceae</taxon>
        <taxon>Cellulomonas</taxon>
    </lineage>
</organism>
<reference evidence="1 2" key="1">
    <citation type="submission" date="2019-07" db="EMBL/GenBank/DDBJ databases">
        <title>Whole genome shotgun sequence of Cellulomonas hominis NBRC 16055.</title>
        <authorList>
            <person name="Hosoyama A."/>
            <person name="Uohara A."/>
            <person name="Ohji S."/>
            <person name="Ichikawa N."/>
        </authorList>
    </citation>
    <scope>NUCLEOTIDE SEQUENCE [LARGE SCALE GENOMIC DNA]</scope>
    <source>
        <strain evidence="1 2">NBRC 16055</strain>
    </source>
</reference>
<name>A0A511F964_9CELL</name>